<keyword evidence="4 8" id="KW-0997">Cell inner membrane</keyword>
<proteinExistence type="predicted"/>
<organism evidence="12 13">
    <name type="scientific">Iodidimonas nitroreducens</name>
    <dbReference type="NCBI Taxonomy" id="1236968"/>
    <lineage>
        <taxon>Bacteria</taxon>
        <taxon>Pseudomonadati</taxon>
        <taxon>Pseudomonadota</taxon>
        <taxon>Alphaproteobacteria</taxon>
        <taxon>Iodidimonadales</taxon>
        <taxon>Iodidimonadaceae</taxon>
        <taxon>Iodidimonas</taxon>
    </lineage>
</organism>
<dbReference type="InterPro" id="IPR055348">
    <property type="entry name" value="DctQ"/>
</dbReference>
<protein>
    <submittedName>
        <fullName evidence="12">Uncharacterized protein</fullName>
    </submittedName>
</protein>
<feature type="transmembrane region" description="Helical" evidence="9">
    <location>
        <begin position="573"/>
        <end position="594"/>
    </location>
</feature>
<dbReference type="Proteomes" id="UP000324996">
    <property type="component" value="Unassembled WGS sequence"/>
</dbReference>
<keyword evidence="5 9" id="KW-0812">Transmembrane</keyword>
<keyword evidence="13" id="KW-1185">Reference proteome</keyword>
<dbReference type="AlphaFoldDB" id="A0A5A7N4R4"/>
<dbReference type="PANTHER" id="PTHR33362:SF5">
    <property type="entry name" value="C4-DICARBOXYLATE TRAP TRANSPORTER LARGE PERMEASE PROTEIN DCTM"/>
    <property type="match status" value="1"/>
</dbReference>
<dbReference type="InterPro" id="IPR004681">
    <property type="entry name" value="TRAP_DctM"/>
</dbReference>
<feature type="transmembrane region" description="Helical" evidence="9">
    <location>
        <begin position="315"/>
        <end position="342"/>
    </location>
</feature>
<gene>
    <name evidence="12" type="ORF">JCM17846_09540</name>
</gene>
<comment type="caution">
    <text evidence="12">The sequence shown here is derived from an EMBL/GenBank/DDBJ whole genome shotgun (WGS) entry which is preliminary data.</text>
</comment>
<evidence type="ECO:0000256" key="2">
    <source>
        <dbReference type="ARBA" id="ARBA00022448"/>
    </source>
</evidence>
<dbReference type="EMBL" id="BKCN01000003">
    <property type="protein sequence ID" value="GER03272.1"/>
    <property type="molecule type" value="Genomic_DNA"/>
</dbReference>
<evidence type="ECO:0000256" key="6">
    <source>
        <dbReference type="ARBA" id="ARBA00022989"/>
    </source>
</evidence>
<feature type="domain" description="TRAP C4-dicarboxylate transport system permease DctM subunit" evidence="11">
    <location>
        <begin position="189"/>
        <end position="596"/>
    </location>
</feature>
<evidence type="ECO:0000256" key="9">
    <source>
        <dbReference type="SAM" id="Phobius"/>
    </source>
</evidence>
<dbReference type="Pfam" id="PF06808">
    <property type="entry name" value="DctM"/>
    <property type="match status" value="1"/>
</dbReference>
<feature type="transmembrane region" description="Helical" evidence="9">
    <location>
        <begin position="461"/>
        <end position="482"/>
    </location>
</feature>
<feature type="transmembrane region" description="Helical" evidence="9">
    <location>
        <begin position="89"/>
        <end position="117"/>
    </location>
</feature>
<dbReference type="PANTHER" id="PTHR33362">
    <property type="entry name" value="SIALIC ACID TRAP TRANSPORTER PERMEASE PROTEIN SIAT-RELATED"/>
    <property type="match status" value="1"/>
</dbReference>
<feature type="transmembrane region" description="Helical" evidence="9">
    <location>
        <begin position="539"/>
        <end position="561"/>
    </location>
</feature>
<evidence type="ECO:0000259" key="10">
    <source>
        <dbReference type="Pfam" id="PF04290"/>
    </source>
</evidence>
<evidence type="ECO:0000256" key="8">
    <source>
        <dbReference type="RuleBase" id="RU369079"/>
    </source>
</evidence>
<keyword evidence="6 9" id="KW-1133">Transmembrane helix</keyword>
<evidence type="ECO:0000313" key="12">
    <source>
        <dbReference type="EMBL" id="GER03272.1"/>
    </source>
</evidence>
<feature type="transmembrane region" description="Helical" evidence="9">
    <location>
        <begin position="394"/>
        <end position="416"/>
    </location>
</feature>
<reference evidence="12 13" key="1">
    <citation type="submission" date="2019-09" db="EMBL/GenBank/DDBJ databases">
        <title>NBRP : Genome information of microbial organism related human and environment.</title>
        <authorList>
            <person name="Hattori M."/>
            <person name="Oshima K."/>
            <person name="Inaba H."/>
            <person name="Suda W."/>
            <person name="Sakamoto M."/>
            <person name="Iino T."/>
            <person name="Kitahara M."/>
            <person name="Oshida Y."/>
            <person name="Iida T."/>
            <person name="Kudo T."/>
            <person name="Itoh T."/>
            <person name="Ohkuma M."/>
        </authorList>
    </citation>
    <scope>NUCLEOTIDE SEQUENCE [LARGE SCALE GENOMIC DNA]</scope>
    <source>
        <strain evidence="12 13">Q-1</strain>
    </source>
</reference>
<dbReference type="GO" id="GO:0005886">
    <property type="term" value="C:plasma membrane"/>
    <property type="evidence" value="ECO:0007669"/>
    <property type="project" value="UniProtKB-SubCell"/>
</dbReference>
<comment type="function">
    <text evidence="8">Part of the tripartite ATP-independent periplasmic (TRAP) transport system.</text>
</comment>
<feature type="transmembrane region" description="Helical" evidence="9">
    <location>
        <begin position="514"/>
        <end position="533"/>
    </location>
</feature>
<dbReference type="NCBIfam" id="TIGR00786">
    <property type="entry name" value="dctM"/>
    <property type="match status" value="1"/>
</dbReference>
<feature type="transmembrane region" description="Helical" evidence="9">
    <location>
        <begin position="348"/>
        <end position="373"/>
    </location>
</feature>
<dbReference type="InterPro" id="IPR010656">
    <property type="entry name" value="DctM"/>
</dbReference>
<feature type="transmembrane region" description="Helical" evidence="9">
    <location>
        <begin position="137"/>
        <end position="161"/>
    </location>
</feature>
<feature type="transmembrane region" description="Helical" evidence="9">
    <location>
        <begin position="182"/>
        <end position="212"/>
    </location>
</feature>
<keyword evidence="3" id="KW-1003">Cell membrane</keyword>
<evidence type="ECO:0000256" key="4">
    <source>
        <dbReference type="ARBA" id="ARBA00022519"/>
    </source>
</evidence>
<feature type="domain" description="Tripartite ATP-independent periplasmic transporters DctQ component" evidence="10">
    <location>
        <begin position="34"/>
        <end position="164"/>
    </location>
</feature>
<evidence type="ECO:0000256" key="7">
    <source>
        <dbReference type="ARBA" id="ARBA00023136"/>
    </source>
</evidence>
<feature type="transmembrane region" description="Helical" evidence="9">
    <location>
        <begin position="422"/>
        <end position="440"/>
    </location>
</feature>
<dbReference type="GO" id="GO:0022857">
    <property type="term" value="F:transmembrane transporter activity"/>
    <property type="evidence" value="ECO:0007669"/>
    <property type="project" value="UniProtKB-UniRule"/>
</dbReference>
<evidence type="ECO:0000256" key="3">
    <source>
        <dbReference type="ARBA" id="ARBA00022475"/>
    </source>
</evidence>
<evidence type="ECO:0000256" key="5">
    <source>
        <dbReference type="ARBA" id="ARBA00022692"/>
    </source>
</evidence>
<feature type="transmembrane region" description="Helical" evidence="9">
    <location>
        <begin position="488"/>
        <end position="507"/>
    </location>
</feature>
<evidence type="ECO:0000256" key="1">
    <source>
        <dbReference type="ARBA" id="ARBA00004429"/>
    </source>
</evidence>
<comment type="subcellular location">
    <subcellularLocation>
        <location evidence="1 8">Cell inner membrane</location>
        <topology evidence="1 8">Multi-pass membrane protein</topology>
    </subcellularLocation>
</comment>
<dbReference type="Pfam" id="PF04290">
    <property type="entry name" value="DctQ"/>
    <property type="match status" value="1"/>
</dbReference>
<name>A0A5A7N4R4_9PROT</name>
<evidence type="ECO:0000259" key="11">
    <source>
        <dbReference type="Pfam" id="PF06808"/>
    </source>
</evidence>
<keyword evidence="2 8" id="KW-0813">Transport</keyword>
<feature type="transmembrane region" description="Helical" evidence="9">
    <location>
        <begin position="49"/>
        <end position="68"/>
    </location>
</feature>
<sequence>MTPRRPILTPLLQGIDALGLLAARAGALCLAVLFLLGLAEIILRASIGQSLGITLEYSGYLVALILFLGSGEALRRHRHIRVMLVRDHLPACLISVLDLAASLIAFLISALLSYALIRYAIESAQWDMRSFFPTRTPLWIIQFLFSLGPLVLTLALLARIIRLIIGEAERPSTAQDQLMSALIISITSLLILLLGAGLWVGLALLGTGIISLSLFRDLDVLAFLAGDLWRSLTSAELAALPLFILMGEILNRTRLAAQLFRGLSPFMTPLPGGLLHSNIVGCTLFAAVSGSSAATTATVGRITMRELEQRGYDRSLAMGSLCGAGTLGFLIPPSLVLIIYGVLAEVSILKLFLAGILPGLLLALGYMAWVALASVGKKQRPLKDSAPAMGRIKALFALLPVILLIGLVIGSLYLGLAGPSEAAIIGVAGALIIAAFHKALSFARLTEALMASIETSSMLGLILAGAFFLSKLAALFGLPTAAAAAVDALHLSPLGLISLLLLFYILLGMVLDGLSMIVMTLPLALPLVVGAGYDPLWFGIFLVIAVEMAQITPPIGFNLFVVQDLTGEPMGRIAAAAFPFFLMTAAMVFILVLFPDLVLWVL</sequence>
<keyword evidence="7 9" id="KW-0472">Membrane</keyword>
<feature type="transmembrane region" description="Helical" evidence="9">
    <location>
        <begin position="21"/>
        <end position="43"/>
    </location>
</feature>
<evidence type="ECO:0000313" key="13">
    <source>
        <dbReference type="Proteomes" id="UP000324996"/>
    </source>
</evidence>
<accession>A0A5A7N4R4</accession>